<evidence type="ECO:0000313" key="2">
    <source>
        <dbReference type="EMBL" id="TCK67886.1"/>
    </source>
</evidence>
<dbReference type="EMBL" id="SMGI01000002">
    <property type="protein sequence ID" value="TCK67886.1"/>
    <property type="molecule type" value="Genomic_DNA"/>
</dbReference>
<reference evidence="2 3" key="1">
    <citation type="journal article" date="2015" name="Stand. Genomic Sci.">
        <title>Genomic Encyclopedia of Bacterial and Archaeal Type Strains, Phase III: the genomes of soil and plant-associated and newly described type strains.</title>
        <authorList>
            <person name="Whitman W.B."/>
            <person name="Woyke T."/>
            <person name="Klenk H.P."/>
            <person name="Zhou Y."/>
            <person name="Lilburn T.G."/>
            <person name="Beck B.J."/>
            <person name="De Vos P."/>
            <person name="Vandamme P."/>
            <person name="Eisen J.A."/>
            <person name="Garrity G."/>
            <person name="Hugenholtz P."/>
            <person name="Kyrpides N.C."/>
        </authorList>
    </citation>
    <scope>NUCLEOTIDE SEQUENCE [LARGE SCALE GENOMIC DNA]</scope>
    <source>
        <strain evidence="2 3">CECT 8445</strain>
    </source>
</reference>
<keyword evidence="3" id="KW-1185">Reference proteome</keyword>
<organism evidence="2 3">
    <name type="scientific">Winogradskyella wandonensis</name>
    <dbReference type="NCBI Taxonomy" id="1442586"/>
    <lineage>
        <taxon>Bacteria</taxon>
        <taxon>Pseudomonadati</taxon>
        <taxon>Bacteroidota</taxon>
        <taxon>Flavobacteriia</taxon>
        <taxon>Flavobacteriales</taxon>
        <taxon>Flavobacteriaceae</taxon>
        <taxon>Winogradskyella</taxon>
    </lineage>
</organism>
<dbReference type="PANTHER" id="PTHR34406:SF1">
    <property type="entry name" value="PROTEIN YCEI"/>
    <property type="match status" value="1"/>
</dbReference>
<name>A0A4R1KS50_9FLAO</name>
<feature type="domain" description="Lipid/polyisoprenoid-binding YceI-like" evidence="1">
    <location>
        <begin position="41"/>
        <end position="192"/>
    </location>
</feature>
<dbReference type="Gene3D" id="2.40.128.110">
    <property type="entry name" value="Lipid/polyisoprenoid-binding, YceI-like"/>
    <property type="match status" value="1"/>
</dbReference>
<comment type="caution">
    <text evidence="2">The sequence shown here is derived from an EMBL/GenBank/DDBJ whole genome shotgun (WGS) entry which is preliminary data.</text>
</comment>
<dbReference type="Proteomes" id="UP000295714">
    <property type="component" value="Unassembled WGS sequence"/>
</dbReference>
<dbReference type="SUPFAM" id="SSF101874">
    <property type="entry name" value="YceI-like"/>
    <property type="match status" value="1"/>
</dbReference>
<protein>
    <submittedName>
        <fullName evidence="2">Polyisoprenoid-binding protein YceI</fullName>
    </submittedName>
</protein>
<dbReference type="SMART" id="SM00867">
    <property type="entry name" value="YceI"/>
    <property type="match status" value="1"/>
</dbReference>
<sequence length="196" mass="22725">MYINLSFFSYEPLEYCHNFTIKFTMRIRLIVLIFLCFGVKVFAQNTSSIDFVIRNLGVNVDGFFKSFTVTTTFDDANNLQDFTGEIKANSIETGIESRDEHLLKEDYFYVSKYPLITMDVVELYKKAENRYSAKVNLRIKGKAKQITIPLKVEITDSQRKITSEFEINRRDFNVGGGSFVMSKTVKIKVVHIETFQ</sequence>
<evidence type="ECO:0000313" key="3">
    <source>
        <dbReference type="Proteomes" id="UP000295714"/>
    </source>
</evidence>
<dbReference type="PANTHER" id="PTHR34406">
    <property type="entry name" value="PROTEIN YCEI"/>
    <property type="match status" value="1"/>
</dbReference>
<proteinExistence type="predicted"/>
<gene>
    <name evidence="2" type="ORF">DFQ05_1669</name>
</gene>
<dbReference type="InterPro" id="IPR036761">
    <property type="entry name" value="TTHA0802/YceI-like_sf"/>
</dbReference>
<accession>A0A4R1KS50</accession>
<dbReference type="Pfam" id="PF04264">
    <property type="entry name" value="YceI"/>
    <property type="match status" value="1"/>
</dbReference>
<dbReference type="InterPro" id="IPR007372">
    <property type="entry name" value="Lipid/polyisoprenoid-bd_YceI"/>
</dbReference>
<evidence type="ECO:0000259" key="1">
    <source>
        <dbReference type="SMART" id="SM00867"/>
    </source>
</evidence>
<dbReference type="AlphaFoldDB" id="A0A4R1KS50"/>